<protein>
    <submittedName>
        <fullName evidence="1">Uncharacterized protein</fullName>
    </submittedName>
</protein>
<evidence type="ECO:0000313" key="2">
    <source>
        <dbReference type="Proteomes" id="UP001396334"/>
    </source>
</evidence>
<dbReference type="PANTHER" id="PTHR37611:SF2">
    <property type="entry name" value="VIRUS-SPECIFIC-SIGNALING-PATHWAY REGULATED PROTEIN-RELATED"/>
    <property type="match status" value="1"/>
</dbReference>
<name>A0ABR2PB38_9ROSI</name>
<accession>A0ABR2PB38</accession>
<comment type="caution">
    <text evidence="1">The sequence shown here is derived from an EMBL/GenBank/DDBJ whole genome shotgun (WGS) entry which is preliminary data.</text>
</comment>
<dbReference type="EMBL" id="JBBPBN010000069">
    <property type="protein sequence ID" value="KAK8985518.1"/>
    <property type="molecule type" value="Genomic_DNA"/>
</dbReference>
<proteinExistence type="predicted"/>
<evidence type="ECO:0000313" key="1">
    <source>
        <dbReference type="EMBL" id="KAK8985518.1"/>
    </source>
</evidence>
<dbReference type="Proteomes" id="UP001396334">
    <property type="component" value="Unassembled WGS sequence"/>
</dbReference>
<keyword evidence="2" id="KW-1185">Reference proteome</keyword>
<gene>
    <name evidence="1" type="ORF">V6N11_068772</name>
</gene>
<reference evidence="1 2" key="1">
    <citation type="journal article" date="2024" name="G3 (Bethesda)">
        <title>Genome assembly of Hibiscus sabdariffa L. provides insights into metabolisms of medicinal natural products.</title>
        <authorList>
            <person name="Kim T."/>
        </authorList>
    </citation>
    <scope>NUCLEOTIDE SEQUENCE [LARGE SCALE GENOMIC DNA]</scope>
    <source>
        <strain evidence="1">TK-2024</strain>
        <tissue evidence="1">Old leaves</tissue>
    </source>
</reference>
<organism evidence="1 2">
    <name type="scientific">Hibiscus sabdariffa</name>
    <name type="common">roselle</name>
    <dbReference type="NCBI Taxonomy" id="183260"/>
    <lineage>
        <taxon>Eukaryota</taxon>
        <taxon>Viridiplantae</taxon>
        <taxon>Streptophyta</taxon>
        <taxon>Embryophyta</taxon>
        <taxon>Tracheophyta</taxon>
        <taxon>Spermatophyta</taxon>
        <taxon>Magnoliopsida</taxon>
        <taxon>eudicotyledons</taxon>
        <taxon>Gunneridae</taxon>
        <taxon>Pentapetalae</taxon>
        <taxon>rosids</taxon>
        <taxon>malvids</taxon>
        <taxon>Malvales</taxon>
        <taxon>Malvaceae</taxon>
        <taxon>Malvoideae</taxon>
        <taxon>Hibiscus</taxon>
    </lineage>
</organism>
<dbReference type="PANTHER" id="PTHR37611">
    <property type="entry name" value="VIRUS-SPECIFIC-SIGNALING-PATHWAY REGULATED PROTEIN-RELATED"/>
    <property type="match status" value="1"/>
</dbReference>
<sequence length="115" mass="13134">MALLLNKEPGLIDRSNAIEEIEFSEMDVAVLMSLLEESHCDVECDGCSEWAEMETVPSSPPSDDMNWCVEDHFEEISMDDFVRFGNAFSLDCHEFPLENGHASLWQETYDTTTYN</sequence>